<dbReference type="PANTHER" id="PTHR42940:SF8">
    <property type="entry name" value="VACUOLAR PROTEIN SORTING-ASSOCIATED PROTEIN 11"/>
    <property type="match status" value="1"/>
</dbReference>
<dbReference type="CDD" id="cd07730">
    <property type="entry name" value="metallo-hydrolase-like_MBL-fold"/>
    <property type="match status" value="1"/>
</dbReference>
<dbReference type="InterPro" id="IPR013154">
    <property type="entry name" value="ADH-like_N"/>
</dbReference>
<dbReference type="SMART" id="SM00849">
    <property type="entry name" value="Lactamase_B"/>
    <property type="match status" value="1"/>
</dbReference>
<dbReference type="GO" id="GO:0005737">
    <property type="term" value="C:cytoplasm"/>
    <property type="evidence" value="ECO:0007669"/>
    <property type="project" value="TreeGrafter"/>
</dbReference>
<evidence type="ECO:0000313" key="10">
    <source>
        <dbReference type="Proteomes" id="UP000288429"/>
    </source>
</evidence>
<dbReference type="InterPro" id="IPR001279">
    <property type="entry name" value="Metallo-B-lactamas"/>
</dbReference>
<accession>A0A428USA3</accession>
<evidence type="ECO:0000256" key="6">
    <source>
        <dbReference type="RuleBase" id="RU361277"/>
    </source>
</evidence>
<dbReference type="Proteomes" id="UP000288429">
    <property type="component" value="Unassembled WGS sequence"/>
</dbReference>
<reference evidence="9 10" key="1">
    <citation type="submission" date="2017-06" db="EMBL/GenBank/DDBJ databases">
        <title>Cmopartive genomic analysis of Ambrosia Fusariam Clade fungi.</title>
        <authorList>
            <person name="Stajich J.E."/>
            <person name="Carrillo J."/>
            <person name="Kijimoto T."/>
            <person name="Eskalen A."/>
            <person name="O'Donnell K."/>
            <person name="Kasson M."/>
        </authorList>
    </citation>
    <scope>NUCLEOTIDE SEQUENCE [LARGE SCALE GENOMIC DNA]</scope>
    <source>
        <strain evidence="9 10">NRRL 20438</strain>
    </source>
</reference>
<dbReference type="GO" id="GO:0004022">
    <property type="term" value="F:alcohol dehydrogenase (NAD+) activity"/>
    <property type="evidence" value="ECO:0007669"/>
    <property type="project" value="TreeGrafter"/>
</dbReference>
<dbReference type="EMBL" id="NIZV01000037">
    <property type="protein sequence ID" value="RSM17159.1"/>
    <property type="molecule type" value="Genomic_DNA"/>
</dbReference>
<keyword evidence="4 6" id="KW-0862">Zinc</keyword>
<dbReference type="PANTHER" id="PTHR42940">
    <property type="entry name" value="ALCOHOL DEHYDROGENASE 1-RELATED"/>
    <property type="match status" value="1"/>
</dbReference>
<comment type="cofactor">
    <cofactor evidence="1 6">
        <name>Zn(2+)</name>
        <dbReference type="ChEBI" id="CHEBI:29105"/>
    </cofactor>
</comment>
<feature type="domain" description="Metallo-beta-lactamase" evidence="8">
    <location>
        <begin position="55"/>
        <end position="272"/>
    </location>
</feature>
<evidence type="ECO:0000256" key="2">
    <source>
        <dbReference type="ARBA" id="ARBA00008072"/>
    </source>
</evidence>
<dbReference type="PROSITE" id="PS00059">
    <property type="entry name" value="ADH_ZINC"/>
    <property type="match status" value="1"/>
</dbReference>
<dbReference type="Pfam" id="PF00107">
    <property type="entry name" value="ADH_zinc_N"/>
    <property type="match status" value="1"/>
</dbReference>
<dbReference type="SUPFAM" id="SSF50129">
    <property type="entry name" value="GroES-like"/>
    <property type="match status" value="1"/>
</dbReference>
<dbReference type="SUPFAM" id="SSF51735">
    <property type="entry name" value="NAD(P)-binding Rossmann-fold domains"/>
    <property type="match status" value="1"/>
</dbReference>
<proteinExistence type="inferred from homology"/>
<evidence type="ECO:0000256" key="5">
    <source>
        <dbReference type="ARBA" id="ARBA00023002"/>
    </source>
</evidence>
<protein>
    <recommendedName>
        <fullName evidence="11">Enoyl reductase (ER) domain-containing protein</fullName>
    </recommendedName>
</protein>
<dbReference type="CDD" id="cd08240">
    <property type="entry name" value="6_hydroxyhexanoate_dh_like"/>
    <property type="match status" value="1"/>
</dbReference>
<evidence type="ECO:0000259" key="8">
    <source>
        <dbReference type="SMART" id="SM00849"/>
    </source>
</evidence>
<keyword evidence="10" id="KW-1185">Reference proteome</keyword>
<dbReference type="Gene3D" id="3.40.50.720">
    <property type="entry name" value="NAD(P)-binding Rossmann-like Domain"/>
    <property type="match status" value="1"/>
</dbReference>
<evidence type="ECO:0000259" key="7">
    <source>
        <dbReference type="SMART" id="SM00829"/>
    </source>
</evidence>
<dbReference type="InterPro" id="IPR020843">
    <property type="entry name" value="ER"/>
</dbReference>
<evidence type="ECO:0008006" key="11">
    <source>
        <dbReference type="Google" id="ProtNLM"/>
    </source>
</evidence>
<evidence type="ECO:0000313" key="9">
    <source>
        <dbReference type="EMBL" id="RSM17159.1"/>
    </source>
</evidence>
<dbReference type="InterPro" id="IPR013149">
    <property type="entry name" value="ADH-like_C"/>
</dbReference>
<evidence type="ECO:0000256" key="3">
    <source>
        <dbReference type="ARBA" id="ARBA00022723"/>
    </source>
</evidence>
<dbReference type="AlphaFoldDB" id="A0A428USA3"/>
<dbReference type="Gene3D" id="3.90.180.10">
    <property type="entry name" value="Medium-chain alcohol dehydrogenases, catalytic domain"/>
    <property type="match status" value="1"/>
</dbReference>
<keyword evidence="3 6" id="KW-0479">Metal-binding</keyword>
<dbReference type="InterPro" id="IPR011032">
    <property type="entry name" value="GroES-like_sf"/>
</dbReference>
<gene>
    <name evidence="9" type="ORF">CDV31_004052</name>
</gene>
<keyword evidence="5" id="KW-0560">Oxidoreductase</keyword>
<comment type="caution">
    <text evidence="9">The sequence shown here is derived from an EMBL/GenBank/DDBJ whole genome shotgun (WGS) entry which is preliminary data.</text>
</comment>
<sequence length="764" mass="81770">MSNPEISPKTAPSLVLPPGKVVCQVSAVDTTANLAVPSDTLVQPPIPGHELMNFPTIAFLITHPSGDHVMFDLGTRKDFWNLPPPTAAIIDAKIPGINIEKNVIDILVEGGVDPKKLRAAIISHWHFDHVGDPSTFPETMEFIVGPGFSRDFLPGYPTVEGSPFFEGNFKDRKVNELSFSDLVVAGYRAVDYFGDGSLYILDTPGHAVGHISALVRTTVDTFAFLGGDIGHFGGSFRPTQYTPMPAELSPADIIPHYRQAAPFACSLFTACHPDQSNACTSPYYQPHSGEGSWYIDPPTAAKSIEGLTVVDADEKVLVLIAHDPGLLYTLPFFPHVLLKSFYNKHPETMASTYYAWAVVEHGKPLQKIELPIPEPTGTEILIQVSQCGVCHSDLHFWQGSYDLGGGKKMYVKDRGATLPRALGHEIVGTVAKLGPDVDANTFPVSVGDSRAVYPWVGCQNCGRCEDEHDNLCLAQKTRGVFAHGGFAQYITVPHPRYLVDYGNVEPSLACTFGCSGLTVLSSIKKLMPLKPHEPILLIGAGGLGLTGISMLKALGHKNIISADISPEKRAAALKAGATAVVDSAAQDAFDQIIQAAGGPLPAAIDFVACKQTAELALACVGKGGKVIAVGLVGGEMSISMVPFTFTCKSLIGNITGNPQHMRDVSELARSGRLESIPITEVPWEQANEAIQRLAEGKMALRSLELDCTTLVSLARNASQNAMASTRHVANVKSAAFNASINNGDFEGLARGIKSYHHSLSKANP</sequence>
<dbReference type="Gene3D" id="3.60.15.10">
    <property type="entry name" value="Ribonuclease Z/Hydroxyacylglutathione hydrolase-like"/>
    <property type="match status" value="1"/>
</dbReference>
<dbReference type="Pfam" id="PF08240">
    <property type="entry name" value="ADH_N"/>
    <property type="match status" value="1"/>
</dbReference>
<evidence type="ECO:0000256" key="1">
    <source>
        <dbReference type="ARBA" id="ARBA00001947"/>
    </source>
</evidence>
<dbReference type="GO" id="GO:0008270">
    <property type="term" value="F:zinc ion binding"/>
    <property type="evidence" value="ECO:0007669"/>
    <property type="project" value="InterPro"/>
</dbReference>
<organism evidence="9 10">
    <name type="scientific">Fusarium ambrosium</name>
    <dbReference type="NCBI Taxonomy" id="131363"/>
    <lineage>
        <taxon>Eukaryota</taxon>
        <taxon>Fungi</taxon>
        <taxon>Dikarya</taxon>
        <taxon>Ascomycota</taxon>
        <taxon>Pezizomycotina</taxon>
        <taxon>Sordariomycetes</taxon>
        <taxon>Hypocreomycetidae</taxon>
        <taxon>Hypocreales</taxon>
        <taxon>Nectriaceae</taxon>
        <taxon>Fusarium</taxon>
        <taxon>Fusarium solani species complex</taxon>
    </lineage>
</organism>
<dbReference type="Pfam" id="PF00753">
    <property type="entry name" value="Lactamase_B"/>
    <property type="match status" value="1"/>
</dbReference>
<dbReference type="SUPFAM" id="SSF56281">
    <property type="entry name" value="Metallo-hydrolase/oxidoreductase"/>
    <property type="match status" value="1"/>
</dbReference>
<dbReference type="InterPro" id="IPR036866">
    <property type="entry name" value="RibonucZ/Hydroxyglut_hydro"/>
</dbReference>
<name>A0A428USA3_9HYPO</name>
<evidence type="ECO:0000256" key="4">
    <source>
        <dbReference type="ARBA" id="ARBA00022833"/>
    </source>
</evidence>
<dbReference type="InterPro" id="IPR036291">
    <property type="entry name" value="NAD(P)-bd_dom_sf"/>
</dbReference>
<dbReference type="SMART" id="SM00829">
    <property type="entry name" value="PKS_ER"/>
    <property type="match status" value="1"/>
</dbReference>
<dbReference type="InterPro" id="IPR002328">
    <property type="entry name" value="ADH_Zn_CS"/>
</dbReference>
<feature type="domain" description="Enoyl reductase (ER)" evidence="7">
    <location>
        <begin position="363"/>
        <end position="700"/>
    </location>
</feature>
<comment type="similarity">
    <text evidence="2 6">Belongs to the zinc-containing alcohol dehydrogenase family.</text>
</comment>